<proteinExistence type="predicted"/>
<reference evidence="1" key="1">
    <citation type="submission" date="2019-09" db="EMBL/GenBank/DDBJ databases">
        <authorList>
            <person name="Rodrigo-Torres L."/>
            <person name="Arahal R. D."/>
            <person name="Lucena T."/>
        </authorList>
    </citation>
    <scope>NUCLEOTIDE SEQUENCE</scope>
    <source>
        <strain evidence="1">ISS653</strain>
    </source>
</reference>
<sequence length="1094" mass="122821">MNKKFTILYFYGMLLAFMISPHIGYSYVGEKDVEKTDRHKKNQQEVLVRGVIVDDQGVPLVGVTVMEEGTSNGTTTDFDGNYEIVVANNESVLVFSYVGFQTISQPVGDKRNIDITLEPSTNELDELVIVGYSKVSREELTSAVATVKAEQIKDMPVNSAAEAIQGRLAGVRVTQSEGAPGADVSIRVRGGTSITQDNSPLFIVDGIQVENALSILSPQEIESIDVLKDAASTSIYGARGANGVVLITTKGGKAMPTQVTYNGYTGFRKIVNKLDVMNPYDFVQYQYELYNFPEDEQLSNTFMERYGRYQDLDIYKSIEERNWQDEIFGRDALNQTHNLTVTGGDAKTTFSLSLNHVEEEGIMLNSGYKRSLANFKMDHKLSDKIKFGVNSRYSRRKITGAGTSSTGSQKSNRLRNAVRYQPFVGPNNQSFVDVFDPNYATLTNLVNPLMLVNDEIRRDYRNDLILNSYVSFEILDNLTFKTVAGYVQQDRKENEFMGTVTSVARSNANLPVVDLYRSQSRRVTNSNTLNYSNNFGDHSIDLLVGQETVRTENESERIYVKWLPENITPDKAFASIQKATPPEGMVQDAPTSSMLPDRLASFFGRAHYSYKKKYLATFSVRRDGSSVFGPENRFATFPSVSLAWNAYKENFMQSADWLSNLKLRFSYGEVGNNRIKPFLYNTYFDSSTDYGYAFGQSVQPGSAPPSELANPNIKWESTISKNLGIDFGFFDNRVYGSLDAYITDTEDLLLRAKIPQTSGYGYQFQNSGKTRNKGLELALGATIVNTENFTWQANFNISTNQNKIISLGRNTSGENLEFYYESSGWVNDIRDFKVEVGAPVGQYYGYVTEGFYDLDDFTYDATTQEYTLRDDVPSSSAVALGSKGVNPGDLKLKDLNGDGIIDDNDKKVLGNAQPDFFGGLNQQFKYKNFDLSMFFNFSVGNDVYNANKVEFTTQYLYKDNNMLEVMNNRWKWFDANGNKVKDPQALADLNQNTTIWTPSSGQYILHSYAIEDGSFLRLSNLTFGYSLPESVLKKIGFISNFRIYGTVNNVFTLTNYTGYDPEANTRRSNPLTPGVDYAAYPRSRFYLAGVNVTF</sequence>
<keyword evidence="1" id="KW-0675">Receptor</keyword>
<dbReference type="Proteomes" id="UP000356253">
    <property type="component" value="Unassembled WGS sequence"/>
</dbReference>
<organism evidence="1 2">
    <name type="scientific">Mesonia oceanica</name>
    <dbReference type="NCBI Taxonomy" id="2687242"/>
    <lineage>
        <taxon>Bacteria</taxon>
        <taxon>Pseudomonadati</taxon>
        <taxon>Bacteroidota</taxon>
        <taxon>Flavobacteriia</taxon>
        <taxon>Flavobacteriales</taxon>
        <taxon>Flavobacteriaceae</taxon>
        <taxon>Mesonia</taxon>
    </lineage>
</organism>
<protein>
    <submittedName>
        <fullName evidence="1">TonB-dependent receptor SusC</fullName>
    </submittedName>
</protein>
<comment type="caution">
    <text evidence="1">The sequence shown here is derived from an EMBL/GenBank/DDBJ whole genome shotgun (WGS) entry which is preliminary data.</text>
</comment>
<gene>
    <name evidence="1" type="primary">susC_17</name>
    <name evidence="1" type="ORF">FVB9532_02701</name>
</gene>
<name>A0AC61YA71_9FLAO</name>
<dbReference type="EMBL" id="CABVMM010000010">
    <property type="protein sequence ID" value="VVV01409.1"/>
    <property type="molecule type" value="Genomic_DNA"/>
</dbReference>
<evidence type="ECO:0000313" key="2">
    <source>
        <dbReference type="Proteomes" id="UP000356253"/>
    </source>
</evidence>
<evidence type="ECO:0000313" key="1">
    <source>
        <dbReference type="EMBL" id="VVV01409.1"/>
    </source>
</evidence>
<keyword evidence="2" id="KW-1185">Reference proteome</keyword>
<accession>A0AC61YA71</accession>